<evidence type="ECO:0008006" key="4">
    <source>
        <dbReference type="Google" id="ProtNLM"/>
    </source>
</evidence>
<keyword evidence="1" id="KW-0732">Signal</keyword>
<organism evidence="2 3">
    <name type="scientific">Leucobacter chromiireducens subsp. solipictus</name>
    <dbReference type="NCBI Taxonomy" id="398235"/>
    <lineage>
        <taxon>Bacteria</taxon>
        <taxon>Bacillati</taxon>
        <taxon>Actinomycetota</taxon>
        <taxon>Actinomycetes</taxon>
        <taxon>Micrococcales</taxon>
        <taxon>Microbacteriaceae</taxon>
        <taxon>Leucobacter</taxon>
    </lineage>
</organism>
<keyword evidence="3" id="KW-1185">Reference proteome</keyword>
<comment type="caution">
    <text evidence="2">The sequence shown here is derived from an EMBL/GenBank/DDBJ whole genome shotgun (WGS) entry which is preliminary data.</text>
</comment>
<proteinExistence type="predicted"/>
<feature type="chain" id="PRO_5047446912" description="Secreted protein" evidence="1">
    <location>
        <begin position="43"/>
        <end position="177"/>
    </location>
</feature>
<accession>A0ABS1SD77</accession>
<evidence type="ECO:0000256" key="1">
    <source>
        <dbReference type="SAM" id="SignalP"/>
    </source>
</evidence>
<reference evidence="2 3" key="1">
    <citation type="submission" date="2018-09" db="EMBL/GenBank/DDBJ databases">
        <title>Comparative genomics of Leucobacter spp.</title>
        <authorList>
            <person name="Reis A.C."/>
            <person name="Kolvenbach B.A."/>
            <person name="Corvini P.F.X."/>
            <person name="Nunes O.C."/>
        </authorList>
    </citation>
    <scope>NUCLEOTIDE SEQUENCE [LARGE SCALE GENOMIC DNA]</scope>
    <source>
        <strain evidence="2 3">TAN 31504</strain>
    </source>
</reference>
<dbReference type="PROSITE" id="PS51257">
    <property type="entry name" value="PROKAR_LIPOPROTEIN"/>
    <property type="match status" value="1"/>
</dbReference>
<evidence type="ECO:0000313" key="2">
    <source>
        <dbReference type="EMBL" id="MBL3678503.1"/>
    </source>
</evidence>
<feature type="signal peptide" evidence="1">
    <location>
        <begin position="1"/>
        <end position="42"/>
    </location>
</feature>
<evidence type="ECO:0000313" key="3">
    <source>
        <dbReference type="Proteomes" id="UP001645859"/>
    </source>
</evidence>
<gene>
    <name evidence="2" type="ORF">D3230_04210</name>
</gene>
<dbReference type="EMBL" id="QYAC01000002">
    <property type="protein sequence ID" value="MBL3678503.1"/>
    <property type="molecule type" value="Genomic_DNA"/>
</dbReference>
<protein>
    <recommendedName>
        <fullName evidence="4">Secreted protein</fullName>
    </recommendedName>
</protein>
<name>A0ABS1SD77_9MICO</name>
<dbReference type="RefSeq" id="WP_202343775.1">
    <property type="nucleotide sequence ID" value="NZ_BAAAPI010000002.1"/>
</dbReference>
<dbReference type="Proteomes" id="UP001645859">
    <property type="component" value="Unassembled WGS sequence"/>
</dbReference>
<sequence>MSVYPRTSTAPRRTLALAATGAALLWGLLGCASGAGTGSADAADAPQPAGDAAMTDDEYMGKLMAWERKLAQCFRDKGIDVTDPTPEGGWADVTPEMQALSPECEKEIGAAPVRALSAEEKAEGARQQLEYDTKVVECLRALGHEMPDPRAGEVAPAPPAGVTDAELTECNAAAVAG</sequence>